<evidence type="ECO:0000259" key="1">
    <source>
        <dbReference type="Pfam" id="PF05076"/>
    </source>
</evidence>
<dbReference type="Proteomes" id="UP000039046">
    <property type="component" value="Unassembled WGS sequence"/>
</dbReference>
<dbReference type="AlphaFoldDB" id="A0A0A1T723"/>
<protein>
    <recommendedName>
        <fullName evidence="1">Suppressor of fused-like domain-containing protein</fullName>
    </recommendedName>
</protein>
<organism evidence="2 3">
    <name type="scientific">[Torrubiella] hemipterigena</name>
    <dbReference type="NCBI Taxonomy" id="1531966"/>
    <lineage>
        <taxon>Eukaryota</taxon>
        <taxon>Fungi</taxon>
        <taxon>Dikarya</taxon>
        <taxon>Ascomycota</taxon>
        <taxon>Pezizomycotina</taxon>
        <taxon>Sordariomycetes</taxon>
        <taxon>Hypocreomycetidae</taxon>
        <taxon>Hypocreales</taxon>
        <taxon>Clavicipitaceae</taxon>
        <taxon>Clavicipitaceae incertae sedis</taxon>
        <taxon>'Torrubiella' clade</taxon>
    </lineage>
</organism>
<feature type="domain" description="Suppressor of fused-like" evidence="1">
    <location>
        <begin position="42"/>
        <end position="188"/>
    </location>
</feature>
<proteinExistence type="predicted"/>
<dbReference type="InterPro" id="IPR020941">
    <property type="entry name" value="SUFU-like_domain"/>
</dbReference>
<dbReference type="HOGENOM" id="CLU_112821_0_0_1"/>
<reference evidence="2 3" key="1">
    <citation type="journal article" date="2015" name="Genome Announc.">
        <title>Draft Genome Sequence and Gene Annotation of the Entomopathogenic Fungus Verticillium hemipterigenum.</title>
        <authorList>
            <person name="Horn F."/>
            <person name="Habel A."/>
            <person name="Scharf D.H."/>
            <person name="Dworschak J."/>
            <person name="Brakhage A.A."/>
            <person name="Guthke R."/>
            <person name="Hertweck C."/>
            <person name="Linde J."/>
        </authorList>
    </citation>
    <scope>NUCLEOTIDE SEQUENCE [LARGE SCALE GENOMIC DNA]</scope>
</reference>
<keyword evidence="3" id="KW-1185">Reference proteome</keyword>
<evidence type="ECO:0000313" key="3">
    <source>
        <dbReference type="Proteomes" id="UP000039046"/>
    </source>
</evidence>
<accession>A0A0A1T723</accession>
<sequence length="191" mass="21651">MASESNMAICQAVVDAFKVRPKIMSYKDDNNKSETYIATSFNCPTPGINSYSTLELSDYPLMKDGVEHSVRLEILFACANDIDYWGNVIATAAFFIINDKWFCGPGVVYQDMVKIYDPKAKLQHLYFTTPFLWGDKPQTMYLPDKTVAFLQAILISESERLYLAEHGPDAFETLLQSEDADIANYEREPVV</sequence>
<dbReference type="Pfam" id="PF05076">
    <property type="entry name" value="SUFU"/>
    <property type="match status" value="1"/>
</dbReference>
<dbReference type="EMBL" id="CDHN01000001">
    <property type="protein sequence ID" value="CEJ82072.1"/>
    <property type="molecule type" value="Genomic_DNA"/>
</dbReference>
<evidence type="ECO:0000313" key="2">
    <source>
        <dbReference type="EMBL" id="CEJ82072.1"/>
    </source>
</evidence>
<gene>
    <name evidence="2" type="ORF">VHEMI02163</name>
</gene>
<name>A0A0A1T723_9HYPO</name>